<evidence type="ECO:0008006" key="4">
    <source>
        <dbReference type="Google" id="ProtNLM"/>
    </source>
</evidence>
<reference evidence="2 3" key="1">
    <citation type="submission" date="2019-07" db="EMBL/GenBank/DDBJ databases">
        <title>Whole genome shotgun sequence of Cellulomonas xylanilytica NBRC 101102.</title>
        <authorList>
            <person name="Hosoyama A."/>
            <person name="Uohara A."/>
            <person name="Ohji S."/>
            <person name="Ichikawa N."/>
        </authorList>
    </citation>
    <scope>NUCLEOTIDE SEQUENCE [LARGE SCALE GENOMIC DNA]</scope>
    <source>
        <strain evidence="2 3">NBRC 101102</strain>
    </source>
</reference>
<keyword evidence="3" id="KW-1185">Reference proteome</keyword>
<keyword evidence="1" id="KW-0732">Signal</keyword>
<dbReference type="OrthoDB" id="5144721at2"/>
<feature type="signal peptide" evidence="1">
    <location>
        <begin position="1"/>
        <end position="28"/>
    </location>
</feature>
<dbReference type="AlphaFoldDB" id="A0A510V908"/>
<dbReference type="RefSeq" id="WP_146930998.1">
    <property type="nucleotide sequence ID" value="NZ_BJUB01000015.1"/>
</dbReference>
<evidence type="ECO:0000313" key="3">
    <source>
        <dbReference type="Proteomes" id="UP000321118"/>
    </source>
</evidence>
<proteinExistence type="predicted"/>
<organism evidence="2 3">
    <name type="scientific">Cellulomonas xylanilytica</name>
    <dbReference type="NCBI Taxonomy" id="233583"/>
    <lineage>
        <taxon>Bacteria</taxon>
        <taxon>Bacillati</taxon>
        <taxon>Actinomycetota</taxon>
        <taxon>Actinomycetes</taxon>
        <taxon>Micrococcales</taxon>
        <taxon>Cellulomonadaceae</taxon>
        <taxon>Cellulomonas</taxon>
    </lineage>
</organism>
<comment type="caution">
    <text evidence="2">The sequence shown here is derived from an EMBL/GenBank/DDBJ whole genome shotgun (WGS) entry which is preliminary data.</text>
</comment>
<protein>
    <recommendedName>
        <fullName evidence="4">Ig-like domain-containing protein</fullName>
    </recommendedName>
</protein>
<name>A0A510V908_9CELL</name>
<dbReference type="EMBL" id="BJUB01000015">
    <property type="protein sequence ID" value="GEK23333.1"/>
    <property type="molecule type" value="Genomic_DNA"/>
</dbReference>
<feature type="chain" id="PRO_5022210379" description="Ig-like domain-containing protein" evidence="1">
    <location>
        <begin position="29"/>
        <end position="272"/>
    </location>
</feature>
<dbReference type="Proteomes" id="UP000321118">
    <property type="component" value="Unassembled WGS sequence"/>
</dbReference>
<evidence type="ECO:0000313" key="2">
    <source>
        <dbReference type="EMBL" id="GEK23333.1"/>
    </source>
</evidence>
<sequence length="272" mass="27035">MSGRPRLAALAAALLTLLAVAALSPASAAQLPLSARMLGAFVLERCTSTPLPATPGAVSGGASTQVVLSSIPAACRGKQTSLRLFTASGAALAPTDTVTTLPAGAATATITVPSYPVAQASGLALTVATWGVPTTWTSAAVPLPAFSCTVPGSPSVTCAATVTLGTEWGYPTATDFLRSVSVTTTSATPVPWQVTINLSDPGFPFLARTLTDGQGGLVLVSTSGCAASPRTVTVRGTTAWGGYDQVSAATPRGFEVHGYAATQASAGLISCP</sequence>
<accession>A0A510V908</accession>
<evidence type="ECO:0000256" key="1">
    <source>
        <dbReference type="SAM" id="SignalP"/>
    </source>
</evidence>
<gene>
    <name evidence="2" type="ORF">CXY01_38530</name>
</gene>